<accession>A0AA39NQS9</accession>
<keyword evidence="1" id="KW-0472">Membrane</keyword>
<name>A0AA39NQS9_ARMTA</name>
<comment type="caution">
    <text evidence="2">The sequence shown here is derived from an EMBL/GenBank/DDBJ whole genome shotgun (WGS) entry which is preliminary data.</text>
</comment>
<keyword evidence="3" id="KW-1185">Reference proteome</keyword>
<sequence>MELKPRSHESFFFFVLSHSPTTRSGVVSIMTSYSSPLLSVSYPHPLSCFVLAMLAYLTTSYSPLYLFTYPTYTRRRWRCRSNSPGRE</sequence>
<evidence type="ECO:0000256" key="1">
    <source>
        <dbReference type="SAM" id="Phobius"/>
    </source>
</evidence>
<evidence type="ECO:0000313" key="2">
    <source>
        <dbReference type="EMBL" id="KAK0470147.1"/>
    </source>
</evidence>
<feature type="transmembrane region" description="Helical" evidence="1">
    <location>
        <begin position="49"/>
        <end position="68"/>
    </location>
</feature>
<dbReference type="EMBL" id="JAUEPS010000001">
    <property type="protein sequence ID" value="KAK0470147.1"/>
    <property type="molecule type" value="Genomic_DNA"/>
</dbReference>
<keyword evidence="1" id="KW-1133">Transmembrane helix</keyword>
<dbReference type="GeneID" id="85367559"/>
<organism evidence="2 3">
    <name type="scientific">Armillaria tabescens</name>
    <name type="common">Ringless honey mushroom</name>
    <name type="synonym">Agaricus tabescens</name>
    <dbReference type="NCBI Taxonomy" id="1929756"/>
    <lineage>
        <taxon>Eukaryota</taxon>
        <taxon>Fungi</taxon>
        <taxon>Dikarya</taxon>
        <taxon>Basidiomycota</taxon>
        <taxon>Agaricomycotina</taxon>
        <taxon>Agaricomycetes</taxon>
        <taxon>Agaricomycetidae</taxon>
        <taxon>Agaricales</taxon>
        <taxon>Marasmiineae</taxon>
        <taxon>Physalacriaceae</taxon>
        <taxon>Desarmillaria</taxon>
    </lineage>
</organism>
<keyword evidence="1" id="KW-0812">Transmembrane</keyword>
<gene>
    <name evidence="2" type="ORF">EV420DRAFT_92617</name>
</gene>
<dbReference type="Proteomes" id="UP001175211">
    <property type="component" value="Unassembled WGS sequence"/>
</dbReference>
<reference evidence="2" key="1">
    <citation type="submission" date="2023-06" db="EMBL/GenBank/DDBJ databases">
        <authorList>
            <consortium name="Lawrence Berkeley National Laboratory"/>
            <person name="Ahrendt S."/>
            <person name="Sahu N."/>
            <person name="Indic B."/>
            <person name="Wong-Bajracharya J."/>
            <person name="Merenyi Z."/>
            <person name="Ke H.-M."/>
            <person name="Monk M."/>
            <person name="Kocsube S."/>
            <person name="Drula E."/>
            <person name="Lipzen A."/>
            <person name="Balint B."/>
            <person name="Henrissat B."/>
            <person name="Andreopoulos B."/>
            <person name="Martin F.M."/>
            <person name="Harder C.B."/>
            <person name="Rigling D."/>
            <person name="Ford K.L."/>
            <person name="Foster G.D."/>
            <person name="Pangilinan J."/>
            <person name="Papanicolaou A."/>
            <person name="Barry K."/>
            <person name="LaButti K."/>
            <person name="Viragh M."/>
            <person name="Koriabine M."/>
            <person name="Yan M."/>
            <person name="Riley R."/>
            <person name="Champramary S."/>
            <person name="Plett K.L."/>
            <person name="Tsai I.J."/>
            <person name="Slot J."/>
            <person name="Sipos G."/>
            <person name="Plett J."/>
            <person name="Nagy L.G."/>
            <person name="Grigoriev I.V."/>
        </authorList>
    </citation>
    <scope>NUCLEOTIDE SEQUENCE</scope>
    <source>
        <strain evidence="2">CCBAS 213</strain>
    </source>
</reference>
<proteinExistence type="predicted"/>
<protein>
    <submittedName>
        <fullName evidence="2">Uncharacterized protein</fullName>
    </submittedName>
</protein>
<evidence type="ECO:0000313" key="3">
    <source>
        <dbReference type="Proteomes" id="UP001175211"/>
    </source>
</evidence>
<dbReference type="RefSeq" id="XP_060339940.1">
    <property type="nucleotide sequence ID" value="XM_060484011.1"/>
</dbReference>
<dbReference type="AlphaFoldDB" id="A0AA39NQS9"/>